<dbReference type="Pfam" id="PF08807">
    <property type="entry name" value="DUF1798"/>
    <property type="match status" value="1"/>
</dbReference>
<reference evidence="1 2" key="1">
    <citation type="submission" date="2023-03" db="EMBL/GenBank/DDBJ databases">
        <title>Bacillus Genome Sequencing.</title>
        <authorList>
            <person name="Dunlap C."/>
        </authorList>
    </citation>
    <scope>NUCLEOTIDE SEQUENCE [LARGE SCALE GENOMIC DNA]</scope>
    <source>
        <strain evidence="1 2">B-23453</strain>
    </source>
</reference>
<evidence type="ECO:0000313" key="2">
    <source>
        <dbReference type="Proteomes" id="UP001341444"/>
    </source>
</evidence>
<dbReference type="SUPFAM" id="SSF140415">
    <property type="entry name" value="YppE-like"/>
    <property type="match status" value="1"/>
</dbReference>
<dbReference type="RefSeq" id="WP_232317507.1">
    <property type="nucleotide sequence ID" value="NZ_JARMAB010000029.1"/>
</dbReference>
<dbReference type="InterPro" id="IPR014913">
    <property type="entry name" value="YppE-like"/>
</dbReference>
<proteinExistence type="predicted"/>
<dbReference type="EMBL" id="JARMAB010000029">
    <property type="protein sequence ID" value="MED1205036.1"/>
    <property type="molecule type" value="Genomic_DNA"/>
</dbReference>
<dbReference type="InterPro" id="IPR023351">
    <property type="entry name" value="YppE-like_sf"/>
</dbReference>
<gene>
    <name evidence="1" type="ORF">P4T90_18470</name>
</gene>
<evidence type="ECO:0000313" key="1">
    <source>
        <dbReference type="EMBL" id="MED1205036.1"/>
    </source>
</evidence>
<dbReference type="Gene3D" id="1.20.120.440">
    <property type="entry name" value="YppE-like"/>
    <property type="match status" value="1"/>
</dbReference>
<accession>A0ABU6MK29</accession>
<sequence length="123" mass="14286">MEYTNVIDTTEKLLACNDFAIETYQKAREQGNSSDFFADVKPFADRVQKLCKEWLPAAISWVDSVRPKHLHTIQLKNTAENIQMVSIRCFYAETSLKQFNSHTGSIRYVLTRFLEEVKAYSKQ</sequence>
<name>A0ABU6MK29_9BACI</name>
<keyword evidence="2" id="KW-1185">Reference proteome</keyword>
<dbReference type="Proteomes" id="UP001341444">
    <property type="component" value="Unassembled WGS sequence"/>
</dbReference>
<comment type="caution">
    <text evidence="1">The sequence shown here is derived from an EMBL/GenBank/DDBJ whole genome shotgun (WGS) entry which is preliminary data.</text>
</comment>
<organism evidence="1 2">
    <name type="scientific">Heyndrickxia acidicola</name>
    <dbReference type="NCBI Taxonomy" id="209389"/>
    <lineage>
        <taxon>Bacteria</taxon>
        <taxon>Bacillati</taxon>
        <taxon>Bacillota</taxon>
        <taxon>Bacilli</taxon>
        <taxon>Bacillales</taxon>
        <taxon>Bacillaceae</taxon>
        <taxon>Heyndrickxia</taxon>
    </lineage>
</organism>
<protein>
    <submittedName>
        <fullName evidence="1">YppE family protein</fullName>
    </submittedName>
</protein>